<dbReference type="AlphaFoldDB" id="A0A9P6EXJ7"/>
<protein>
    <recommendedName>
        <fullName evidence="6">VWFA domain-containing protein</fullName>
    </recommendedName>
</protein>
<feature type="compositionally biased region" description="Basic and acidic residues" evidence="1">
    <location>
        <begin position="29"/>
        <end position="43"/>
    </location>
</feature>
<evidence type="ECO:0000256" key="1">
    <source>
        <dbReference type="SAM" id="MobiDB-lite"/>
    </source>
</evidence>
<dbReference type="EMBL" id="JAAAXW010000322">
    <property type="protein sequence ID" value="KAF9538243.1"/>
    <property type="molecule type" value="Genomic_DNA"/>
</dbReference>
<dbReference type="Pfam" id="PF25043">
    <property type="entry name" value="DUF7788"/>
    <property type="match status" value="1"/>
</dbReference>
<evidence type="ECO:0008006" key="6">
    <source>
        <dbReference type="Google" id="ProtNLM"/>
    </source>
</evidence>
<sequence length="733" mass="82662">MPRQDYSLPQVVPLPKLAQPKAPVVVDKSATKQEQESNDKDTVMVEPNNQDSDNDNDNDSEYDMLDDDEEILKLMEPLENNLSGLNLRGSTHPTTVNAADAATTTNSSAFVDMLLNTTQPQPDPNMTTTQNGAPTFASTENACLDFFFEVLKGTDADTVTRLARAAWAQSPLDTLRLIFQLRSIIHGKGDRKEFYYCMDFLRQEHPRTLLFNLRYIPDHGYWKDLLNWLVFEVRQDRTDFVLTTRPAKTKKAPRRTITPKPRRHRIQNADKVQGEVKAPTTKVTKTADDRKRAIEAAEERNRQHSFKAREERLAKIEARLGCARAAFKENDFYRVLHLEVARLFANALVRDKVRLQKGQSVSLAAKWCPSLNQFHDNQTLIASTIAQILYPTKLAGEDHATYVNRVRQLYRQEYYVPLRKATPVLETFMTSDRWNEIIYNRVPAVAMKNNKERFEAHDKERFSEYLGAVSKGETTIASQALLPHQLVTEATGLLSVDREELRVKTVEAQWKSYVDRLAESGKMDSTIAICDVSGSMSGEPMEVSIALSLLLAQLSRPPFNRVVLTFSTNPEIHVIKEGSLIDQVDSLRRMSWGGSTDLQKAFGLVLERAVANKLPKEDMVKTMFIFSDMEFDQAVRGGSASTELFTNYSVVKRSFEAAGYELPQIVFWNLAGSSRGNKPAKANQKGVAMVSGFSGMLMKLFLDGSDLGTGIDPVLIMRKAIDDKSFGRLTVRD</sequence>
<dbReference type="SUPFAM" id="SSF53300">
    <property type="entry name" value="vWA-like"/>
    <property type="match status" value="1"/>
</dbReference>
<dbReference type="Gene3D" id="3.40.50.410">
    <property type="entry name" value="von Willebrand factor, type A domain"/>
    <property type="match status" value="1"/>
</dbReference>
<dbReference type="Proteomes" id="UP000723463">
    <property type="component" value="Unassembled WGS sequence"/>
</dbReference>
<evidence type="ECO:0000259" key="2">
    <source>
        <dbReference type="Pfam" id="PF11443"/>
    </source>
</evidence>
<feature type="compositionally biased region" description="Acidic residues" evidence="1">
    <location>
        <begin position="52"/>
        <end position="63"/>
    </location>
</feature>
<dbReference type="PANTHER" id="PTHR31373">
    <property type="entry name" value="OS06G0652100 PROTEIN"/>
    <property type="match status" value="1"/>
</dbReference>
<name>A0A9P6EXJ7_9FUNG</name>
<keyword evidence="5" id="KW-1185">Reference proteome</keyword>
<gene>
    <name evidence="4" type="ORF">EC957_007072</name>
</gene>
<feature type="domain" description="DUF2828" evidence="2">
    <location>
        <begin position="129"/>
        <end position="523"/>
    </location>
</feature>
<dbReference type="PANTHER" id="PTHR31373:SF27">
    <property type="entry name" value="TROVE DOMAIN-CONTAINING PROTEIN"/>
    <property type="match status" value="1"/>
</dbReference>
<evidence type="ECO:0000313" key="5">
    <source>
        <dbReference type="Proteomes" id="UP000723463"/>
    </source>
</evidence>
<reference evidence="4" key="1">
    <citation type="journal article" date="2020" name="Fungal Divers.">
        <title>Resolving the Mortierellaceae phylogeny through synthesis of multi-gene phylogenetics and phylogenomics.</title>
        <authorList>
            <person name="Vandepol N."/>
            <person name="Liber J."/>
            <person name="Desiro A."/>
            <person name="Na H."/>
            <person name="Kennedy M."/>
            <person name="Barry K."/>
            <person name="Grigoriev I.V."/>
            <person name="Miller A.N."/>
            <person name="O'Donnell K."/>
            <person name="Stajich J.E."/>
            <person name="Bonito G."/>
        </authorList>
    </citation>
    <scope>NUCLEOTIDE SEQUENCE</scope>
    <source>
        <strain evidence="4">NRRL 2591</strain>
    </source>
</reference>
<dbReference type="Pfam" id="PF11443">
    <property type="entry name" value="DUF2828"/>
    <property type="match status" value="1"/>
</dbReference>
<evidence type="ECO:0000259" key="3">
    <source>
        <dbReference type="Pfam" id="PF25043"/>
    </source>
</evidence>
<dbReference type="InterPro" id="IPR036465">
    <property type="entry name" value="vWFA_dom_sf"/>
</dbReference>
<organism evidence="4 5">
    <name type="scientific">Mortierella hygrophila</name>
    <dbReference type="NCBI Taxonomy" id="979708"/>
    <lineage>
        <taxon>Eukaryota</taxon>
        <taxon>Fungi</taxon>
        <taxon>Fungi incertae sedis</taxon>
        <taxon>Mucoromycota</taxon>
        <taxon>Mortierellomycotina</taxon>
        <taxon>Mortierellomycetes</taxon>
        <taxon>Mortierellales</taxon>
        <taxon>Mortierellaceae</taxon>
        <taxon>Mortierella</taxon>
    </lineage>
</organism>
<feature type="domain" description="DUF7788" evidence="3">
    <location>
        <begin position="526"/>
        <end position="707"/>
    </location>
</feature>
<dbReference type="InterPro" id="IPR056690">
    <property type="entry name" value="DUF7788"/>
</dbReference>
<proteinExistence type="predicted"/>
<evidence type="ECO:0000313" key="4">
    <source>
        <dbReference type="EMBL" id="KAF9538243.1"/>
    </source>
</evidence>
<feature type="region of interest" description="Disordered" evidence="1">
    <location>
        <begin position="1"/>
        <end position="63"/>
    </location>
</feature>
<dbReference type="PIRSF" id="PIRSF015417">
    <property type="entry name" value="T31B5_30_vWA"/>
    <property type="match status" value="1"/>
</dbReference>
<comment type="caution">
    <text evidence="4">The sequence shown here is derived from an EMBL/GenBank/DDBJ whole genome shotgun (WGS) entry which is preliminary data.</text>
</comment>
<accession>A0A9P6EXJ7</accession>
<dbReference type="InterPro" id="IPR011205">
    <property type="entry name" value="UCP015417_vWA"/>
</dbReference>
<dbReference type="InterPro" id="IPR058580">
    <property type="entry name" value="DUF2828"/>
</dbReference>